<reference evidence="3 4" key="1">
    <citation type="submission" date="2016-07" db="EMBL/GenBank/DDBJ databases">
        <title>High microdiversification within the ubiquitous acI lineage of Actinobacteria.</title>
        <authorList>
            <person name="Neuenschwander S.M."/>
            <person name="Salcher M."/>
            <person name="Ghai R."/>
            <person name="Pernthaler J."/>
        </authorList>
    </citation>
    <scope>NUCLEOTIDE SEQUENCE [LARGE SCALE GENOMIC DNA]</scope>
    <source>
        <strain evidence="3">MMS-21-148</strain>
    </source>
</reference>
<name>A0AAC9YQ99_9ACTN</name>
<keyword evidence="4" id="KW-1185">Reference proteome</keyword>
<dbReference type="EMBL" id="CP016769">
    <property type="protein sequence ID" value="ASY10526.1"/>
    <property type="molecule type" value="Genomic_DNA"/>
</dbReference>
<feature type="compositionally biased region" description="Basic and acidic residues" evidence="1">
    <location>
        <begin position="49"/>
        <end position="63"/>
    </location>
</feature>
<organism evidence="3 4">
    <name type="scientific">Candidatus Planktophila lacus</name>
    <dbReference type="NCBI Taxonomy" id="1884913"/>
    <lineage>
        <taxon>Bacteria</taxon>
        <taxon>Bacillati</taxon>
        <taxon>Actinomycetota</taxon>
        <taxon>Actinomycetes</taxon>
        <taxon>Candidatus Nanopelagicales</taxon>
        <taxon>Candidatus Nanopelagicaceae</taxon>
        <taxon>Candidatus Planktophila</taxon>
    </lineage>
</organism>
<proteinExistence type="predicted"/>
<accession>A0AAC9YQ99</accession>
<evidence type="ECO:0000313" key="4">
    <source>
        <dbReference type="Proteomes" id="UP000217144"/>
    </source>
</evidence>
<dbReference type="Proteomes" id="UP000217144">
    <property type="component" value="Chromosome"/>
</dbReference>
<evidence type="ECO:0000256" key="2">
    <source>
        <dbReference type="SAM" id="Phobius"/>
    </source>
</evidence>
<evidence type="ECO:0000313" key="3">
    <source>
        <dbReference type="EMBL" id="ASY10526.1"/>
    </source>
</evidence>
<keyword evidence="2" id="KW-0472">Membrane</keyword>
<dbReference type="RefSeq" id="WP_095671014.1">
    <property type="nucleotide sequence ID" value="NZ_CP016769.1"/>
</dbReference>
<protein>
    <submittedName>
        <fullName evidence="3">Uncharacterized protein</fullName>
    </submittedName>
</protein>
<feature type="transmembrane region" description="Helical" evidence="2">
    <location>
        <begin position="6"/>
        <end position="23"/>
    </location>
</feature>
<evidence type="ECO:0000256" key="1">
    <source>
        <dbReference type="SAM" id="MobiDB-lite"/>
    </source>
</evidence>
<keyword evidence="2" id="KW-1133">Transmembrane helix</keyword>
<dbReference type="AlphaFoldDB" id="A0AAC9YQ99"/>
<feature type="compositionally biased region" description="Polar residues" evidence="1">
    <location>
        <begin position="36"/>
        <end position="45"/>
    </location>
</feature>
<dbReference type="KEGG" id="plan:A1s21148_03080"/>
<gene>
    <name evidence="3" type="ORF">A1s21148_03080</name>
</gene>
<sequence>MSEFVQIAISILIVAALTIYISKRFRISKRYERQSRSTPPMNSWSALDHGIDPSEVKSETEKP</sequence>
<keyword evidence="2" id="KW-0812">Transmembrane</keyword>
<feature type="region of interest" description="Disordered" evidence="1">
    <location>
        <begin position="32"/>
        <end position="63"/>
    </location>
</feature>